<evidence type="ECO:0000256" key="4">
    <source>
        <dbReference type="ARBA" id="ARBA00022989"/>
    </source>
</evidence>
<keyword evidence="5 7" id="KW-0472">Membrane</keyword>
<protein>
    <recommendedName>
        <fullName evidence="7">Palmitoyltransferase</fullName>
        <ecNumber evidence="7">2.3.1.225</ecNumber>
    </recommendedName>
</protein>
<feature type="transmembrane region" description="Helical" evidence="7">
    <location>
        <begin position="166"/>
        <end position="189"/>
    </location>
</feature>
<comment type="subcellular location">
    <subcellularLocation>
        <location evidence="1">Membrane</location>
        <topology evidence="1">Multi-pass membrane protein</topology>
    </subcellularLocation>
</comment>
<dbReference type="PROSITE" id="PS50216">
    <property type="entry name" value="DHHC"/>
    <property type="match status" value="1"/>
</dbReference>
<evidence type="ECO:0000256" key="3">
    <source>
        <dbReference type="ARBA" id="ARBA00022692"/>
    </source>
</evidence>
<feature type="transmembrane region" description="Helical" evidence="7">
    <location>
        <begin position="21"/>
        <end position="41"/>
    </location>
</feature>
<evidence type="ECO:0000256" key="6">
    <source>
        <dbReference type="ARBA" id="ARBA00023315"/>
    </source>
</evidence>
<evidence type="ECO:0000256" key="7">
    <source>
        <dbReference type="RuleBase" id="RU079119"/>
    </source>
</evidence>
<feature type="transmembrane region" description="Helical" evidence="7">
    <location>
        <begin position="53"/>
        <end position="72"/>
    </location>
</feature>
<sequence>MLQLNSYRAHYPEINKFVRNLVIFLLVVVIPYDLIFIVIPYFGYEFFISRLPIYFYLSYQFIINFCLFHATLKDNNTKEWKSKLNLNNNTEVKKSDTTYPISDGNTKKRRLKNSTVEGEEVEFCDKCNVEKFTRSQHCPICDVCILRKDHHCFFLGGCVGISNQRYFFLTSLWLAIGSTYALSYFYVIYENFFNEIIEMKIIHMLCPIIFIISSILNAKNNLSNYLMIFICYLHIFAFFIGTVFGCKNIYHILKGKTSYDRYLVENKKIDVKPDGKTMMERLRFTFGNHWYINFILPNYWENIVIEKNMITNIFYPPSLKK</sequence>
<evidence type="ECO:0000256" key="2">
    <source>
        <dbReference type="ARBA" id="ARBA00022679"/>
    </source>
</evidence>
<keyword evidence="3 7" id="KW-0812">Transmembrane</keyword>
<dbReference type="Pfam" id="PF01529">
    <property type="entry name" value="DHHC"/>
    <property type="match status" value="1"/>
</dbReference>
<dbReference type="STRING" id="75913.A0A0K0EUG3"/>
<comment type="catalytic activity">
    <reaction evidence="7">
        <text>L-cysteinyl-[protein] + hexadecanoyl-CoA = S-hexadecanoyl-L-cysteinyl-[protein] + CoA</text>
        <dbReference type="Rhea" id="RHEA:36683"/>
        <dbReference type="Rhea" id="RHEA-COMP:10131"/>
        <dbReference type="Rhea" id="RHEA-COMP:11032"/>
        <dbReference type="ChEBI" id="CHEBI:29950"/>
        <dbReference type="ChEBI" id="CHEBI:57287"/>
        <dbReference type="ChEBI" id="CHEBI:57379"/>
        <dbReference type="ChEBI" id="CHEBI:74151"/>
        <dbReference type="EC" id="2.3.1.225"/>
    </reaction>
</comment>
<reference evidence="10" key="2">
    <citation type="submission" date="2015-08" db="UniProtKB">
        <authorList>
            <consortium name="WormBaseParasite"/>
        </authorList>
    </citation>
    <scope>IDENTIFICATION</scope>
</reference>
<keyword evidence="9" id="KW-1185">Reference proteome</keyword>
<keyword evidence="6 7" id="KW-0012">Acyltransferase</keyword>
<evidence type="ECO:0000313" key="9">
    <source>
        <dbReference type="Proteomes" id="UP000035680"/>
    </source>
</evidence>
<comment type="similarity">
    <text evidence="7">Belongs to the DHHC palmitoyltransferase family.</text>
</comment>
<dbReference type="Proteomes" id="UP000035680">
    <property type="component" value="Unassembled WGS sequence"/>
</dbReference>
<name>A0A0K0EUG3_STRVS</name>
<comment type="domain">
    <text evidence="7">The DHHC domain is required for palmitoyltransferase activity.</text>
</comment>
<keyword evidence="4 7" id="KW-1133">Transmembrane helix</keyword>
<organism evidence="9 10">
    <name type="scientific">Strongyloides venezuelensis</name>
    <name type="common">Threadworm</name>
    <dbReference type="NCBI Taxonomy" id="75913"/>
    <lineage>
        <taxon>Eukaryota</taxon>
        <taxon>Metazoa</taxon>
        <taxon>Ecdysozoa</taxon>
        <taxon>Nematoda</taxon>
        <taxon>Chromadorea</taxon>
        <taxon>Rhabditida</taxon>
        <taxon>Tylenchina</taxon>
        <taxon>Panagrolaimomorpha</taxon>
        <taxon>Strongyloidoidea</taxon>
        <taxon>Strongyloididae</taxon>
        <taxon>Strongyloides</taxon>
    </lineage>
</organism>
<keyword evidence="2 7" id="KW-0808">Transferase</keyword>
<dbReference type="AlphaFoldDB" id="A0A0K0EUG3"/>
<feature type="transmembrane region" description="Helical" evidence="7">
    <location>
        <begin position="225"/>
        <end position="244"/>
    </location>
</feature>
<feature type="domain" description="Palmitoyltransferase DHHC" evidence="8">
    <location>
        <begin position="120"/>
        <end position="262"/>
    </location>
</feature>
<evidence type="ECO:0000259" key="8">
    <source>
        <dbReference type="Pfam" id="PF01529"/>
    </source>
</evidence>
<accession>A0A0K0EUG3</accession>
<dbReference type="InterPro" id="IPR001594">
    <property type="entry name" value="Palmitoyltrfase_DHHC"/>
</dbReference>
<evidence type="ECO:0000256" key="5">
    <source>
        <dbReference type="ARBA" id="ARBA00023136"/>
    </source>
</evidence>
<dbReference type="InterPro" id="IPR039859">
    <property type="entry name" value="PFA4/ZDH16/20/ERF2-like"/>
</dbReference>
<evidence type="ECO:0000256" key="1">
    <source>
        <dbReference type="ARBA" id="ARBA00004141"/>
    </source>
</evidence>
<reference evidence="9" key="1">
    <citation type="submission" date="2014-07" db="EMBL/GenBank/DDBJ databases">
        <authorList>
            <person name="Martin A.A"/>
            <person name="De Silva N."/>
        </authorList>
    </citation>
    <scope>NUCLEOTIDE SEQUENCE</scope>
</reference>
<evidence type="ECO:0000313" key="10">
    <source>
        <dbReference type="WBParaSite" id="SVE_0015700.1"/>
    </source>
</evidence>
<proteinExistence type="inferred from homology"/>
<dbReference type="EC" id="2.3.1.225" evidence="7"/>
<dbReference type="GO" id="GO:0016020">
    <property type="term" value="C:membrane"/>
    <property type="evidence" value="ECO:0007669"/>
    <property type="project" value="UniProtKB-SubCell"/>
</dbReference>
<dbReference type="WBParaSite" id="SVE_0015700.1">
    <property type="protein sequence ID" value="SVE_0015700.1"/>
    <property type="gene ID" value="SVE_0015700"/>
</dbReference>
<feature type="transmembrane region" description="Helical" evidence="7">
    <location>
        <begin position="201"/>
        <end position="218"/>
    </location>
</feature>
<dbReference type="PANTHER" id="PTHR12246">
    <property type="entry name" value="PALMITOYLTRANSFERASE ZDHHC16"/>
    <property type="match status" value="1"/>
</dbReference>
<dbReference type="GO" id="GO:0019706">
    <property type="term" value="F:protein-cysteine S-palmitoyltransferase activity"/>
    <property type="evidence" value="ECO:0007669"/>
    <property type="project" value="UniProtKB-EC"/>
</dbReference>